<dbReference type="InterPro" id="IPR036849">
    <property type="entry name" value="Enolase-like_C_sf"/>
</dbReference>
<dbReference type="SUPFAM" id="SSF51604">
    <property type="entry name" value="Enolase C-terminal domain-like"/>
    <property type="match status" value="1"/>
</dbReference>
<protein>
    <submittedName>
        <fullName evidence="3">Uncharacterized protein</fullName>
    </submittedName>
</protein>
<feature type="domain" description="Enolase C-terminal" evidence="2">
    <location>
        <begin position="2"/>
        <end position="60"/>
    </location>
</feature>
<dbReference type="Pfam" id="PF02735">
    <property type="entry name" value="Ku"/>
    <property type="match status" value="1"/>
</dbReference>
<keyword evidence="3" id="KW-0614">Plasmid</keyword>
<reference evidence="3" key="1">
    <citation type="submission" date="2022-09" db="EMBL/GenBank/DDBJ databases">
        <title>Australian commercial rhizobial inoculants.</title>
        <authorList>
            <person name="Kohlmeier M.G."/>
            <person name="O'Hara G.W."/>
            <person name="Colombi E."/>
            <person name="Ramsay J.P."/>
            <person name="Terpolilli J."/>
        </authorList>
    </citation>
    <scope>NUCLEOTIDE SEQUENCE</scope>
    <source>
        <strain evidence="3">WSM1592</strain>
        <plasmid evidence="3">pWSM1592_1</plasmid>
    </source>
</reference>
<accession>A0ABY5XS67</accession>
<dbReference type="Gene3D" id="3.20.20.120">
    <property type="entry name" value="Enolase-like C-terminal domain"/>
    <property type="match status" value="1"/>
</dbReference>
<name>A0ABY5XS67_RHISU</name>
<geneLocation type="plasmid" evidence="3 4">
    <name>pWSM1592_1</name>
</geneLocation>
<evidence type="ECO:0000313" key="4">
    <source>
        <dbReference type="Proteomes" id="UP001060123"/>
    </source>
</evidence>
<keyword evidence="4" id="KW-1185">Reference proteome</keyword>
<dbReference type="Proteomes" id="UP001060123">
    <property type="component" value="Plasmid pWSM1592_1"/>
</dbReference>
<dbReference type="EMBL" id="CP104144">
    <property type="protein sequence ID" value="UWU17477.1"/>
    <property type="molecule type" value="Genomic_DNA"/>
</dbReference>
<feature type="domain" description="Ku" evidence="1">
    <location>
        <begin position="63"/>
        <end position="102"/>
    </location>
</feature>
<organism evidence="3 4">
    <name type="scientific">Rhizobium sullae</name>
    <name type="common">Rhizobium hedysari</name>
    <dbReference type="NCBI Taxonomy" id="50338"/>
    <lineage>
        <taxon>Bacteria</taxon>
        <taxon>Pseudomonadati</taxon>
        <taxon>Pseudomonadota</taxon>
        <taxon>Alphaproteobacteria</taxon>
        <taxon>Hyphomicrobiales</taxon>
        <taxon>Rhizobiaceae</taxon>
        <taxon>Rhizobium/Agrobacterium group</taxon>
        <taxon>Rhizobium</taxon>
    </lineage>
</organism>
<evidence type="ECO:0000259" key="1">
    <source>
        <dbReference type="Pfam" id="PF02735"/>
    </source>
</evidence>
<dbReference type="InterPro" id="IPR029065">
    <property type="entry name" value="Enolase_C-like"/>
</dbReference>
<dbReference type="Pfam" id="PF13378">
    <property type="entry name" value="MR_MLE_C"/>
    <property type="match status" value="1"/>
</dbReference>
<proteinExistence type="predicted"/>
<evidence type="ECO:0000313" key="3">
    <source>
        <dbReference type="EMBL" id="UWU17477.1"/>
    </source>
</evidence>
<sequence length="113" mass="12412">MKDLCAVCQTFQIGVAMHSGSEFGIELAAMLHTAATIPEMIYAGDAHYHYLTDDIIVGAAALPDSDKTLKIEAFISCLQIDITYFDKPYYLAPDKMDTAGGGRFSRKNPHPLR</sequence>
<dbReference type="InterPro" id="IPR006164">
    <property type="entry name" value="DNA_bd_Ku70/Ku80"/>
</dbReference>
<gene>
    <name evidence="3" type="ORF">N2599_32575</name>
</gene>
<evidence type="ECO:0000259" key="2">
    <source>
        <dbReference type="Pfam" id="PF13378"/>
    </source>
</evidence>